<evidence type="ECO:0000313" key="3">
    <source>
        <dbReference type="EMBL" id="OQR89972.1"/>
    </source>
</evidence>
<keyword evidence="1" id="KW-0812">Transmembrane</keyword>
<dbReference type="Pfam" id="PF07714">
    <property type="entry name" value="PK_Tyr_Ser-Thr"/>
    <property type="match status" value="1"/>
</dbReference>
<evidence type="ECO:0000256" key="1">
    <source>
        <dbReference type="SAM" id="Phobius"/>
    </source>
</evidence>
<comment type="caution">
    <text evidence="3">The sequence shown here is derived from an EMBL/GenBank/DDBJ whole genome shotgun (WGS) entry which is preliminary data.</text>
</comment>
<dbReference type="InterPro" id="IPR001245">
    <property type="entry name" value="Ser-Thr/Tyr_kinase_cat_dom"/>
</dbReference>
<keyword evidence="1" id="KW-1133">Transmembrane helix</keyword>
<sequence>MIAISHVQQRYAQFGLRIATHVSNSSYVARIWTRPCDEKDVLQGFAIDKSITTDPTFCKAIGGTIQTLFEKDSQFHVTACIVNFSESNTGVIVGVIVGVVAVIGIAFSAFICIRRKKKKQEINDTSYYAVADQGTGIGSKIGNTGNTGNTGPTLGTQGLNNGGRFSIHLNEPVDLDVTHLRQHRLVLNDLIVSSNKLLASGAFGEVWLGMYGLNKLRLNVWKAVNKQRQVQNFIDEIILISQLDCTYIVKFIGASWTRPIEIECVVEFMDLGDLYDEWYGTYQWMAPEVINGTKYTCQADIFSFGRLRPSFDGVNVPVWVNDLAMQYLALNEENRPTALELSSNLTRFKP</sequence>
<accession>A0A1V9YW86</accession>
<evidence type="ECO:0000313" key="4">
    <source>
        <dbReference type="Proteomes" id="UP000243217"/>
    </source>
</evidence>
<keyword evidence="1" id="KW-0472">Membrane</keyword>
<dbReference type="InterPro" id="IPR050122">
    <property type="entry name" value="RTK"/>
</dbReference>
<keyword evidence="4" id="KW-1185">Reference proteome</keyword>
<dbReference type="Proteomes" id="UP000243217">
    <property type="component" value="Unassembled WGS sequence"/>
</dbReference>
<protein>
    <recommendedName>
        <fullName evidence="2">Serine-threonine/tyrosine-protein kinase catalytic domain-containing protein</fullName>
    </recommendedName>
</protein>
<reference evidence="3 4" key="1">
    <citation type="journal article" date="2014" name="Genome Biol. Evol.">
        <title>The secreted proteins of Achlya hypogyna and Thraustotheca clavata identify the ancestral oomycete secretome and reveal gene acquisitions by horizontal gene transfer.</title>
        <authorList>
            <person name="Misner I."/>
            <person name="Blouin N."/>
            <person name="Leonard G."/>
            <person name="Richards T.A."/>
            <person name="Lane C.E."/>
        </authorList>
    </citation>
    <scope>NUCLEOTIDE SEQUENCE [LARGE SCALE GENOMIC DNA]</scope>
    <source>
        <strain evidence="3 4">ATCC 34112</strain>
    </source>
</reference>
<evidence type="ECO:0000259" key="2">
    <source>
        <dbReference type="Pfam" id="PF07714"/>
    </source>
</evidence>
<dbReference type="OrthoDB" id="4062651at2759"/>
<dbReference type="PANTHER" id="PTHR24416:SF611">
    <property type="entry name" value="TYROSINE-PROTEIN KINASE TRANSMEMBRANE RECEPTOR ROR"/>
    <property type="match status" value="1"/>
</dbReference>
<dbReference type="GO" id="GO:0005886">
    <property type="term" value="C:plasma membrane"/>
    <property type="evidence" value="ECO:0007669"/>
    <property type="project" value="TreeGrafter"/>
</dbReference>
<dbReference type="AlphaFoldDB" id="A0A1V9YW86"/>
<name>A0A1V9YW86_9STRA</name>
<dbReference type="Gene3D" id="3.30.200.20">
    <property type="entry name" value="Phosphorylase Kinase, domain 1"/>
    <property type="match status" value="1"/>
</dbReference>
<proteinExistence type="predicted"/>
<dbReference type="SUPFAM" id="SSF56112">
    <property type="entry name" value="Protein kinase-like (PK-like)"/>
    <property type="match status" value="1"/>
</dbReference>
<dbReference type="PANTHER" id="PTHR24416">
    <property type="entry name" value="TYROSINE-PROTEIN KINASE RECEPTOR"/>
    <property type="match status" value="1"/>
</dbReference>
<dbReference type="GO" id="GO:0004714">
    <property type="term" value="F:transmembrane receptor protein tyrosine kinase activity"/>
    <property type="evidence" value="ECO:0007669"/>
    <property type="project" value="TreeGrafter"/>
</dbReference>
<dbReference type="InterPro" id="IPR011009">
    <property type="entry name" value="Kinase-like_dom_sf"/>
</dbReference>
<dbReference type="GO" id="GO:0043235">
    <property type="term" value="C:receptor complex"/>
    <property type="evidence" value="ECO:0007669"/>
    <property type="project" value="TreeGrafter"/>
</dbReference>
<dbReference type="GO" id="GO:0007169">
    <property type="term" value="P:cell surface receptor protein tyrosine kinase signaling pathway"/>
    <property type="evidence" value="ECO:0007669"/>
    <property type="project" value="TreeGrafter"/>
</dbReference>
<dbReference type="Gene3D" id="1.10.510.10">
    <property type="entry name" value="Transferase(Phosphotransferase) domain 1"/>
    <property type="match status" value="1"/>
</dbReference>
<feature type="domain" description="Serine-threonine/tyrosine-protein kinase catalytic" evidence="2">
    <location>
        <begin position="194"/>
        <end position="276"/>
    </location>
</feature>
<gene>
    <name evidence="3" type="ORF">THRCLA_22610</name>
</gene>
<dbReference type="EMBL" id="JNBS01002622">
    <property type="protein sequence ID" value="OQR89972.1"/>
    <property type="molecule type" value="Genomic_DNA"/>
</dbReference>
<feature type="transmembrane region" description="Helical" evidence="1">
    <location>
        <begin position="91"/>
        <end position="113"/>
    </location>
</feature>
<organism evidence="3 4">
    <name type="scientific">Thraustotheca clavata</name>
    <dbReference type="NCBI Taxonomy" id="74557"/>
    <lineage>
        <taxon>Eukaryota</taxon>
        <taxon>Sar</taxon>
        <taxon>Stramenopiles</taxon>
        <taxon>Oomycota</taxon>
        <taxon>Saprolegniomycetes</taxon>
        <taxon>Saprolegniales</taxon>
        <taxon>Achlyaceae</taxon>
        <taxon>Thraustotheca</taxon>
    </lineage>
</organism>